<dbReference type="SUPFAM" id="SSF56645">
    <property type="entry name" value="Acyl-CoA dehydrogenase NM domain-like"/>
    <property type="match status" value="1"/>
</dbReference>
<dbReference type="GO" id="GO:0016627">
    <property type="term" value="F:oxidoreductase activity, acting on the CH-CH group of donors"/>
    <property type="evidence" value="ECO:0007669"/>
    <property type="project" value="InterPro"/>
</dbReference>
<dbReference type="InterPro" id="IPR009100">
    <property type="entry name" value="AcylCoA_DH/oxidase_NM_dom_sf"/>
</dbReference>
<dbReference type="Gene3D" id="2.40.110.10">
    <property type="entry name" value="Butyryl-CoA Dehydrogenase, subunit A, domain 2"/>
    <property type="match status" value="1"/>
</dbReference>
<proteinExistence type="predicted"/>
<evidence type="ECO:0000313" key="2">
    <source>
        <dbReference type="Proteomes" id="UP000216020"/>
    </source>
</evidence>
<gene>
    <name evidence="1" type="ORF">CAL29_07180</name>
</gene>
<dbReference type="EMBL" id="NEVM01000001">
    <property type="protein sequence ID" value="OZI38118.1"/>
    <property type="molecule type" value="Genomic_DNA"/>
</dbReference>
<evidence type="ECO:0000313" key="1">
    <source>
        <dbReference type="EMBL" id="OZI38118.1"/>
    </source>
</evidence>
<comment type="caution">
    <text evidence="1">The sequence shown here is derived from an EMBL/GenBank/DDBJ whole genome shotgun (WGS) entry which is preliminary data.</text>
</comment>
<name>A0A261SL15_9BORD</name>
<dbReference type="InterPro" id="IPR036250">
    <property type="entry name" value="AcylCo_DH-like_C"/>
</dbReference>
<protein>
    <submittedName>
        <fullName evidence="1">Acyl-CoA dehydrogenase</fullName>
    </submittedName>
</protein>
<dbReference type="InterPro" id="IPR046373">
    <property type="entry name" value="Acyl-CoA_Oxase/DH_mid-dom_sf"/>
</dbReference>
<dbReference type="Proteomes" id="UP000216020">
    <property type="component" value="Unassembled WGS sequence"/>
</dbReference>
<accession>A0A261SL15</accession>
<reference evidence="2" key="1">
    <citation type="submission" date="2017-05" db="EMBL/GenBank/DDBJ databases">
        <title>Complete and WGS of Bordetella genogroups.</title>
        <authorList>
            <person name="Spilker T."/>
            <person name="Lipuma J."/>
        </authorList>
    </citation>
    <scope>NUCLEOTIDE SEQUENCE [LARGE SCALE GENOMIC DNA]</scope>
    <source>
        <strain evidence="2">AU16122</strain>
    </source>
</reference>
<dbReference type="RefSeq" id="WP_094852217.1">
    <property type="nucleotide sequence ID" value="NZ_NEVM01000001.1"/>
</dbReference>
<keyword evidence="2" id="KW-1185">Reference proteome</keyword>
<dbReference type="AlphaFoldDB" id="A0A261SL15"/>
<organism evidence="1 2">
    <name type="scientific">Bordetella genomosp. 10</name>
    <dbReference type="NCBI Taxonomy" id="1416804"/>
    <lineage>
        <taxon>Bacteria</taxon>
        <taxon>Pseudomonadati</taxon>
        <taxon>Pseudomonadota</taxon>
        <taxon>Betaproteobacteria</taxon>
        <taxon>Burkholderiales</taxon>
        <taxon>Alcaligenaceae</taxon>
        <taxon>Bordetella</taxon>
    </lineage>
</organism>
<dbReference type="SUPFAM" id="SSF47203">
    <property type="entry name" value="Acyl-CoA dehydrogenase C-terminal domain-like"/>
    <property type="match status" value="1"/>
</dbReference>
<sequence>MDLRILLNDAARSHDVYALLRLLIDAGYGDLPLPGSGRTLKRWQTLATVAEHDLSLAKLFESHADAWAILHELHQAHHCQAGHLWAVWCAEPTDKRVSAVAADADSAIELKGTKAWCSGAAHVSHALVSVWDDQHRPRLAAVALDQPSIHVTEDGWRAVGMAGTASVDVAFNAAQAQWVGGPDAYVERPGFQHGAAGLAACWYGAACAIAEEVRKAARQRADDPHRLAHLGAIDVALVQARSQLRGAAAEIDANPDGGCEHAVRRARLAVESAVETLLHRAPRAVGAGPMCKAPRFARMMADLPVFIRQSHAERDLAAHGKAVSEQGQEASWTL</sequence>
<dbReference type="OrthoDB" id="107064at2"/>